<evidence type="ECO:0000256" key="3">
    <source>
        <dbReference type="ARBA" id="ARBA00005174"/>
    </source>
</evidence>
<evidence type="ECO:0000256" key="5">
    <source>
        <dbReference type="ARBA" id="ARBA00022598"/>
    </source>
</evidence>
<evidence type="ECO:0000256" key="8">
    <source>
        <dbReference type="ARBA" id="ARBA00022755"/>
    </source>
</evidence>
<dbReference type="SUPFAM" id="SSF51246">
    <property type="entry name" value="Rudiment single hybrid motif"/>
    <property type="match status" value="1"/>
</dbReference>
<dbReference type="Gene3D" id="3.30.1490.20">
    <property type="entry name" value="ATP-grasp fold, A domain"/>
    <property type="match status" value="1"/>
</dbReference>
<dbReference type="UniPathway" id="UPA00074">
    <property type="reaction ID" value="UER00125"/>
</dbReference>
<feature type="domain" description="ATP-grasp" evidence="16">
    <location>
        <begin position="107"/>
        <end position="313"/>
    </location>
</feature>
<evidence type="ECO:0000256" key="13">
    <source>
        <dbReference type="ARBA" id="ARBA00042864"/>
    </source>
</evidence>
<comment type="pathway">
    <text evidence="3 14">Purine metabolism; IMP biosynthesis via de novo pathway; N(1)-(5-phospho-D-ribosyl)glycinamide from 5-phospho-alpha-D-ribose 1-diphosphate: step 2/2.</text>
</comment>
<evidence type="ECO:0000259" key="16">
    <source>
        <dbReference type="PROSITE" id="PS50975"/>
    </source>
</evidence>
<dbReference type="FunFam" id="3.90.600.10:FF:000001">
    <property type="entry name" value="Trifunctional purine biosynthetic protein adenosine-3"/>
    <property type="match status" value="1"/>
</dbReference>
<evidence type="ECO:0000256" key="7">
    <source>
        <dbReference type="ARBA" id="ARBA00022741"/>
    </source>
</evidence>
<dbReference type="Pfam" id="PF02844">
    <property type="entry name" value="GARS_N"/>
    <property type="match status" value="1"/>
</dbReference>
<dbReference type="PANTHER" id="PTHR43472">
    <property type="entry name" value="PHOSPHORIBOSYLAMINE--GLYCINE LIGASE"/>
    <property type="match status" value="1"/>
</dbReference>
<comment type="cofactor">
    <cofactor evidence="2">
        <name>Mg(2+)</name>
        <dbReference type="ChEBI" id="CHEBI:18420"/>
    </cofactor>
</comment>
<dbReference type="NCBIfam" id="TIGR00877">
    <property type="entry name" value="purD"/>
    <property type="match status" value="1"/>
</dbReference>
<proteinExistence type="inferred from homology"/>
<dbReference type="RefSeq" id="WP_093370685.1">
    <property type="nucleotide sequence ID" value="NZ_FOQA01000002.1"/>
</dbReference>
<evidence type="ECO:0000256" key="14">
    <source>
        <dbReference type="HAMAP-Rule" id="MF_00138"/>
    </source>
</evidence>
<evidence type="ECO:0000256" key="12">
    <source>
        <dbReference type="ARBA" id="ARBA00042242"/>
    </source>
</evidence>
<dbReference type="Pfam" id="PF02843">
    <property type="entry name" value="GARS_C"/>
    <property type="match status" value="1"/>
</dbReference>
<dbReference type="EC" id="6.3.4.13" evidence="4 14"/>
<evidence type="ECO:0000256" key="9">
    <source>
        <dbReference type="ARBA" id="ARBA00022840"/>
    </source>
</evidence>
<dbReference type="InterPro" id="IPR020561">
    <property type="entry name" value="PRibGlycinamid_synth_ATP-grasp"/>
</dbReference>
<name>A0A1I3CCK7_9FIRM</name>
<dbReference type="OrthoDB" id="9807240at2"/>
<evidence type="ECO:0000256" key="1">
    <source>
        <dbReference type="ARBA" id="ARBA00001936"/>
    </source>
</evidence>
<dbReference type="SUPFAM" id="SSF56059">
    <property type="entry name" value="Glutathione synthetase ATP-binding domain-like"/>
    <property type="match status" value="1"/>
</dbReference>
<keyword evidence="8 14" id="KW-0658">Purine biosynthesis</keyword>
<dbReference type="PANTHER" id="PTHR43472:SF1">
    <property type="entry name" value="PHOSPHORIBOSYLAMINE--GLYCINE LIGASE, CHLOROPLASTIC"/>
    <property type="match status" value="1"/>
</dbReference>
<dbReference type="Gene3D" id="3.40.50.20">
    <property type="match status" value="1"/>
</dbReference>
<organism evidence="17 18">
    <name type="scientific">Tindallia magadiensis</name>
    <dbReference type="NCBI Taxonomy" id="69895"/>
    <lineage>
        <taxon>Bacteria</taxon>
        <taxon>Bacillati</taxon>
        <taxon>Bacillota</taxon>
        <taxon>Clostridia</taxon>
        <taxon>Peptostreptococcales</taxon>
        <taxon>Tindalliaceae</taxon>
        <taxon>Tindallia</taxon>
    </lineage>
</organism>
<comment type="cofactor">
    <cofactor evidence="1">
        <name>Mn(2+)</name>
        <dbReference type="ChEBI" id="CHEBI:29035"/>
    </cofactor>
</comment>
<dbReference type="InterPro" id="IPR011054">
    <property type="entry name" value="Rudment_hybrid_motif"/>
</dbReference>
<dbReference type="GO" id="GO:0004637">
    <property type="term" value="F:phosphoribosylamine-glycine ligase activity"/>
    <property type="evidence" value="ECO:0007669"/>
    <property type="project" value="UniProtKB-UniRule"/>
</dbReference>
<dbReference type="Gene3D" id="3.90.600.10">
    <property type="entry name" value="Phosphoribosylglycinamide synthetase, C-terminal domain"/>
    <property type="match status" value="1"/>
</dbReference>
<dbReference type="SMART" id="SM01209">
    <property type="entry name" value="GARS_A"/>
    <property type="match status" value="1"/>
</dbReference>
<evidence type="ECO:0000256" key="10">
    <source>
        <dbReference type="ARBA" id="ARBA00023211"/>
    </source>
</evidence>
<keyword evidence="6" id="KW-0479">Metal-binding</keyword>
<dbReference type="GO" id="GO:0009113">
    <property type="term" value="P:purine nucleobase biosynthetic process"/>
    <property type="evidence" value="ECO:0007669"/>
    <property type="project" value="InterPro"/>
</dbReference>
<dbReference type="SUPFAM" id="SSF52440">
    <property type="entry name" value="PreATP-grasp domain"/>
    <property type="match status" value="1"/>
</dbReference>
<reference evidence="18" key="1">
    <citation type="submission" date="2016-10" db="EMBL/GenBank/DDBJ databases">
        <authorList>
            <person name="Varghese N."/>
            <person name="Submissions S."/>
        </authorList>
    </citation>
    <scope>NUCLEOTIDE SEQUENCE [LARGE SCALE GENOMIC DNA]</scope>
    <source>
        <strain evidence="18">Z-7934</strain>
    </source>
</reference>
<keyword evidence="10" id="KW-0464">Manganese</keyword>
<dbReference type="InterPro" id="IPR037123">
    <property type="entry name" value="PRibGlycinamide_synth_C_sf"/>
</dbReference>
<dbReference type="GO" id="GO:0005524">
    <property type="term" value="F:ATP binding"/>
    <property type="evidence" value="ECO:0007669"/>
    <property type="project" value="UniProtKB-UniRule"/>
</dbReference>
<dbReference type="InterPro" id="IPR011761">
    <property type="entry name" value="ATP-grasp"/>
</dbReference>
<evidence type="ECO:0000313" key="18">
    <source>
        <dbReference type="Proteomes" id="UP000199287"/>
    </source>
</evidence>
<comment type="catalytic activity">
    <reaction evidence="14">
        <text>5-phospho-beta-D-ribosylamine + glycine + ATP = N(1)-(5-phospho-beta-D-ribosyl)glycinamide + ADP + phosphate + H(+)</text>
        <dbReference type="Rhea" id="RHEA:17453"/>
        <dbReference type="ChEBI" id="CHEBI:15378"/>
        <dbReference type="ChEBI" id="CHEBI:30616"/>
        <dbReference type="ChEBI" id="CHEBI:43474"/>
        <dbReference type="ChEBI" id="CHEBI:57305"/>
        <dbReference type="ChEBI" id="CHEBI:58681"/>
        <dbReference type="ChEBI" id="CHEBI:143788"/>
        <dbReference type="ChEBI" id="CHEBI:456216"/>
        <dbReference type="EC" id="6.3.4.13"/>
    </reaction>
</comment>
<sequence>MKILVIGGGGREHTLVWKLKQSSVVEHIYCAPGNPGINKIAEGVAIQVENIDGLKDFALEKQIDLTVVGPEVPLVEGVVDAFREAGLQIVGPDQAGAKLEGSKSFAKAFMEKYDIPTGKYEVAYHSEEAKKKLEAFEYPLVIKADGLAAGKGVLICETKKEAMDAIEDILEKKVFGQAGNHLVLEEFLVGTETSMLCFVDGESILPMASSQDHKQIGDHDTGPNTGGMGTYSPNRAYTVSMEKEVEQKILLPTLEGIRAEGMDFRGILFIGLMITKDGPKVLEYNVRFGDPETQVVLPRLKNDLCVVFQHVVNKRLKEVQLEWKEETAVCVVLASEGYPADYKKGIPIHGVDEIRDEVLIFHAGTDIRNNELVTNGGRVLGVTALGEGVDEAREKAYAAVDAIQYKGKTYRKDIGLR</sequence>
<dbReference type="InterPro" id="IPR020559">
    <property type="entry name" value="PRibGlycinamide_synth_CS"/>
</dbReference>
<dbReference type="PROSITE" id="PS00184">
    <property type="entry name" value="GARS"/>
    <property type="match status" value="1"/>
</dbReference>
<dbReference type="FunFam" id="3.40.50.20:FF:000006">
    <property type="entry name" value="Phosphoribosylamine--glycine ligase, chloroplastic"/>
    <property type="match status" value="1"/>
</dbReference>
<keyword evidence="18" id="KW-1185">Reference proteome</keyword>
<keyword evidence="9 15" id="KW-0067">ATP-binding</keyword>
<dbReference type="InterPro" id="IPR013815">
    <property type="entry name" value="ATP_grasp_subdomain_1"/>
</dbReference>
<dbReference type="Proteomes" id="UP000199287">
    <property type="component" value="Unassembled WGS sequence"/>
</dbReference>
<dbReference type="GO" id="GO:0006189">
    <property type="term" value="P:'de novo' IMP biosynthetic process"/>
    <property type="evidence" value="ECO:0007669"/>
    <property type="project" value="UniProtKB-UniRule"/>
</dbReference>
<dbReference type="InterPro" id="IPR020562">
    <property type="entry name" value="PRibGlycinamide_synth_N"/>
</dbReference>
<dbReference type="InterPro" id="IPR000115">
    <property type="entry name" value="PRibGlycinamide_synth"/>
</dbReference>
<dbReference type="InterPro" id="IPR016185">
    <property type="entry name" value="PreATP-grasp_dom_sf"/>
</dbReference>
<evidence type="ECO:0000256" key="15">
    <source>
        <dbReference type="PROSITE-ProRule" id="PRU00409"/>
    </source>
</evidence>
<keyword evidence="5 14" id="KW-0436">Ligase</keyword>
<evidence type="ECO:0000256" key="4">
    <source>
        <dbReference type="ARBA" id="ARBA00013255"/>
    </source>
</evidence>
<evidence type="ECO:0000313" key="17">
    <source>
        <dbReference type="EMBL" id="SFH72207.1"/>
    </source>
</evidence>
<protein>
    <recommendedName>
        <fullName evidence="4 14">Phosphoribosylamine--glycine ligase</fullName>
        <ecNumber evidence="4 14">6.3.4.13</ecNumber>
    </recommendedName>
    <alternativeName>
        <fullName evidence="14">GARS</fullName>
    </alternativeName>
    <alternativeName>
        <fullName evidence="12 14">Glycinamide ribonucleotide synthetase</fullName>
    </alternativeName>
    <alternativeName>
        <fullName evidence="13 14">Phosphoribosylglycinamide synthetase</fullName>
    </alternativeName>
</protein>
<evidence type="ECO:0000256" key="6">
    <source>
        <dbReference type="ARBA" id="ARBA00022723"/>
    </source>
</evidence>
<evidence type="ECO:0000256" key="11">
    <source>
        <dbReference type="ARBA" id="ARBA00038345"/>
    </source>
</evidence>
<dbReference type="AlphaFoldDB" id="A0A1I3CCK7"/>
<gene>
    <name evidence="14" type="primary">purD</name>
    <name evidence="17" type="ORF">SAMN05192551_102333</name>
</gene>
<dbReference type="SMART" id="SM01210">
    <property type="entry name" value="GARS_C"/>
    <property type="match status" value="1"/>
</dbReference>
<dbReference type="PROSITE" id="PS50975">
    <property type="entry name" value="ATP_GRASP"/>
    <property type="match status" value="1"/>
</dbReference>
<dbReference type="EMBL" id="FOQA01000002">
    <property type="protein sequence ID" value="SFH72207.1"/>
    <property type="molecule type" value="Genomic_DNA"/>
</dbReference>
<dbReference type="GO" id="GO:0046872">
    <property type="term" value="F:metal ion binding"/>
    <property type="evidence" value="ECO:0007669"/>
    <property type="project" value="UniProtKB-KW"/>
</dbReference>
<accession>A0A1I3CCK7</accession>
<comment type="similarity">
    <text evidence="11 14">Belongs to the GARS family.</text>
</comment>
<evidence type="ECO:0000256" key="2">
    <source>
        <dbReference type="ARBA" id="ARBA00001946"/>
    </source>
</evidence>
<dbReference type="Pfam" id="PF01071">
    <property type="entry name" value="GARS_A"/>
    <property type="match status" value="1"/>
</dbReference>
<dbReference type="Gene3D" id="3.30.470.20">
    <property type="entry name" value="ATP-grasp fold, B domain"/>
    <property type="match status" value="1"/>
</dbReference>
<dbReference type="InterPro" id="IPR020560">
    <property type="entry name" value="PRibGlycinamide_synth_C-dom"/>
</dbReference>
<keyword evidence="7 15" id="KW-0547">Nucleotide-binding</keyword>
<dbReference type="STRING" id="69895.SAMN05192551_102333"/>
<dbReference type="FunFam" id="3.30.470.20:FF:000018">
    <property type="entry name" value="Trifunctional purine biosynthetic protein adenosine-3"/>
    <property type="match status" value="1"/>
</dbReference>
<dbReference type="HAMAP" id="MF_00138">
    <property type="entry name" value="GARS"/>
    <property type="match status" value="1"/>
</dbReference>